<dbReference type="FunFam" id="2.60.260.20:FF:000006">
    <property type="entry name" value="DnaJ subfamily B member 13"/>
    <property type="match status" value="1"/>
</dbReference>
<feature type="region of interest" description="Disordered" evidence="2">
    <location>
        <begin position="552"/>
        <end position="594"/>
    </location>
</feature>
<feature type="compositionally biased region" description="Low complexity" evidence="2">
    <location>
        <begin position="316"/>
        <end position="326"/>
    </location>
</feature>
<evidence type="ECO:0000256" key="2">
    <source>
        <dbReference type="SAM" id="MobiDB-lite"/>
    </source>
</evidence>
<dbReference type="InterPro" id="IPR002939">
    <property type="entry name" value="DnaJ_C"/>
</dbReference>
<feature type="region of interest" description="Disordered" evidence="2">
    <location>
        <begin position="187"/>
        <end position="533"/>
    </location>
</feature>
<dbReference type="EnsemblPlants" id="evm.model.08.1149">
    <property type="protein sequence ID" value="cds.evm.model.08.1149"/>
    <property type="gene ID" value="evm.TU.08.1149"/>
</dbReference>
<dbReference type="Gramene" id="evm.model.08.1149">
    <property type="protein sequence ID" value="cds.evm.model.08.1149"/>
    <property type="gene ID" value="evm.TU.08.1149"/>
</dbReference>
<keyword evidence="1" id="KW-0143">Chaperone</keyword>
<feature type="compositionally biased region" description="Polar residues" evidence="2">
    <location>
        <begin position="510"/>
        <end position="521"/>
    </location>
</feature>
<dbReference type="InterPro" id="IPR037045">
    <property type="entry name" value="S8pro/Inhibitor_I9_sf"/>
</dbReference>
<keyword evidence="6" id="KW-1185">Reference proteome</keyword>
<dbReference type="InterPro" id="IPR008971">
    <property type="entry name" value="HSP40/DnaJ_pept-bd"/>
</dbReference>
<evidence type="ECO:0000259" key="4">
    <source>
        <dbReference type="Pfam" id="PF21864"/>
    </source>
</evidence>
<dbReference type="CDD" id="cd10747">
    <property type="entry name" value="DnaJ_C"/>
    <property type="match status" value="1"/>
</dbReference>
<evidence type="ECO:0000313" key="5">
    <source>
        <dbReference type="EnsemblPlants" id="cds.evm.model.08.1149"/>
    </source>
</evidence>
<evidence type="ECO:0000259" key="3">
    <source>
        <dbReference type="Pfam" id="PF01556"/>
    </source>
</evidence>
<protein>
    <submittedName>
        <fullName evidence="5">Uncharacterized protein</fullName>
    </submittedName>
</protein>
<feature type="domain" description="Chaperone DnaJ C-terminal" evidence="3">
    <location>
        <begin position="595"/>
        <end position="753"/>
    </location>
</feature>
<dbReference type="InterPro" id="IPR051339">
    <property type="entry name" value="DnaJ_subfamily_B"/>
</dbReference>
<dbReference type="GO" id="GO:0051082">
    <property type="term" value="F:unfolded protein binding"/>
    <property type="evidence" value="ECO:0007669"/>
    <property type="project" value="InterPro"/>
</dbReference>
<dbReference type="AlphaFoldDB" id="A0A803Q7S1"/>
<reference evidence="5" key="1">
    <citation type="submission" date="2018-11" db="EMBL/GenBank/DDBJ databases">
        <authorList>
            <person name="Grassa J C."/>
        </authorList>
    </citation>
    <scope>NUCLEOTIDE SEQUENCE [LARGE SCALE GENOMIC DNA]</scope>
</reference>
<accession>A0A803Q7S1</accession>
<dbReference type="Gene3D" id="3.30.70.80">
    <property type="entry name" value="Peptidase S8 propeptide/proteinase inhibitor I9"/>
    <property type="match status" value="1"/>
</dbReference>
<dbReference type="InterPro" id="IPR054059">
    <property type="entry name" value="MORF/ORRM1/DAG-like_MORF"/>
</dbReference>
<dbReference type="PANTHER" id="PTHR24078:SF522">
    <property type="entry name" value="DNAJ CHAPERONE C-TERMINAL DOMAIN-CONTAINING PROTEIN"/>
    <property type="match status" value="1"/>
</dbReference>
<feature type="compositionally biased region" description="Polar residues" evidence="2">
    <location>
        <begin position="234"/>
        <end position="247"/>
    </location>
</feature>
<dbReference type="Pfam" id="PF21864">
    <property type="entry name" value="MORF_dom"/>
    <property type="match status" value="1"/>
</dbReference>
<evidence type="ECO:0000256" key="1">
    <source>
        <dbReference type="ARBA" id="ARBA00023186"/>
    </source>
</evidence>
<dbReference type="GO" id="GO:0005829">
    <property type="term" value="C:cytosol"/>
    <property type="evidence" value="ECO:0007669"/>
    <property type="project" value="TreeGrafter"/>
</dbReference>
<feature type="compositionally biased region" description="Low complexity" evidence="2">
    <location>
        <begin position="477"/>
        <end position="499"/>
    </location>
</feature>
<dbReference type="Proteomes" id="UP000596661">
    <property type="component" value="Chromosome 8"/>
</dbReference>
<feature type="compositionally biased region" description="Low complexity" evidence="2">
    <location>
        <begin position="552"/>
        <end position="563"/>
    </location>
</feature>
<feature type="compositionally biased region" description="Gly residues" evidence="2">
    <location>
        <begin position="353"/>
        <end position="362"/>
    </location>
</feature>
<proteinExistence type="predicted"/>
<sequence>MALTSLRLRRTLSSTISTLGRSLAATSAIFAPSSSSPPLQGFISVDSPALAEHSRSLLRHSRQFRSSSLSLLSARSAYGNSNNQNDEIGPDTILFEGCDYNHWLIVMDFPKDCKPSPEEMVRTYEETCARGLNISMEEAKKKMYACSTTTYTGFQAVMTEEESEKFNGLPGVIFVLPDSYIDPQNKEYGGDKYIDGTIIPRPPPIQYGRQTGRYGDRNRGPNQPRQDRPGGPVPNQQVNPSYGQQGPMQGGGRNYGPPQSYPTQQNYGPPGHGEQRDRMPINAPGGRNPYEQGSGASTPSYQGNYNQGGSGNFHPQQQREFQQGDQRNYAPPRQQGGFREDYNNYGPTQGPPSGQGVGGYQGQGPRDSYWQGSNSGPVGQGTPGYGQNYPGQNQGQGQGFPQEEQRNVPGQQGNYPPIGQTGPNQGMNGKRLEKEALTISEPITKLLGFDNGKKSMVVDDDNSNDFFPMPRPKNKSKSTSNTPRRSKTPTPTSSLSSIRANNSESRRSKTPNLTRNSSKSRSNSEDLDQQFSNFISGNRSRRCTSETQFNMAASCSSSPAHSSFTTGLSRDKSKRSTTPIVFSQSTERKKPPPVERKLECTLEELLDGCLKKIIITRNVIAETGIIVQKEETLWVNIKPGWKKGTKITFEGKGDEKPGFLPADIILCIEERRHPLYERVGDDLEIVVEIPLVNALTGCSIPIPLLGGDKMTLSFDDIIYHGYEKVIKGQGMPNNPKEHARRGDLRIKFLVEFPVELSNEQRAEAAAILQDSS</sequence>
<name>A0A803Q7S1_CANSA</name>
<dbReference type="PANTHER" id="PTHR24078">
    <property type="entry name" value="DNAJ HOMOLOG SUBFAMILY C MEMBER"/>
    <property type="match status" value="1"/>
</dbReference>
<organism evidence="5 6">
    <name type="scientific">Cannabis sativa</name>
    <name type="common">Hemp</name>
    <name type="synonym">Marijuana</name>
    <dbReference type="NCBI Taxonomy" id="3483"/>
    <lineage>
        <taxon>Eukaryota</taxon>
        <taxon>Viridiplantae</taxon>
        <taxon>Streptophyta</taxon>
        <taxon>Embryophyta</taxon>
        <taxon>Tracheophyta</taxon>
        <taxon>Spermatophyta</taxon>
        <taxon>Magnoliopsida</taxon>
        <taxon>eudicotyledons</taxon>
        <taxon>Gunneridae</taxon>
        <taxon>Pentapetalae</taxon>
        <taxon>rosids</taxon>
        <taxon>fabids</taxon>
        <taxon>Rosales</taxon>
        <taxon>Cannabaceae</taxon>
        <taxon>Cannabis</taxon>
    </lineage>
</organism>
<dbReference type="FunFam" id="2.60.260.20:FF:000002">
    <property type="entry name" value="Dnaj homolog subfamily b member"/>
    <property type="match status" value="1"/>
</dbReference>
<dbReference type="SUPFAM" id="SSF49493">
    <property type="entry name" value="HSP40/DnaJ peptide-binding domain"/>
    <property type="match status" value="2"/>
</dbReference>
<evidence type="ECO:0000313" key="6">
    <source>
        <dbReference type="Proteomes" id="UP000596661"/>
    </source>
</evidence>
<feature type="compositionally biased region" description="Low complexity" evidence="2">
    <location>
        <begin position="385"/>
        <end position="402"/>
    </location>
</feature>
<dbReference type="GO" id="GO:0006457">
    <property type="term" value="P:protein folding"/>
    <property type="evidence" value="ECO:0007669"/>
    <property type="project" value="InterPro"/>
</dbReference>
<reference evidence="5" key="2">
    <citation type="submission" date="2021-03" db="UniProtKB">
        <authorList>
            <consortium name="EnsemblPlants"/>
        </authorList>
    </citation>
    <scope>IDENTIFICATION</scope>
</reference>
<dbReference type="Pfam" id="PF01556">
    <property type="entry name" value="DnaJ_C"/>
    <property type="match status" value="1"/>
</dbReference>
<feature type="domain" description="MORF/ORRM1/DAG-like MORF" evidence="4">
    <location>
        <begin position="100"/>
        <end position="193"/>
    </location>
</feature>
<feature type="compositionally biased region" description="Polar residues" evidence="2">
    <location>
        <begin position="576"/>
        <end position="585"/>
    </location>
</feature>
<dbReference type="EMBL" id="UZAU01000705">
    <property type="status" value="NOT_ANNOTATED_CDS"/>
    <property type="molecule type" value="Genomic_DNA"/>
</dbReference>
<dbReference type="Gene3D" id="2.60.260.20">
    <property type="entry name" value="Urease metallochaperone UreE, N-terminal domain"/>
    <property type="match status" value="2"/>
</dbReference>
<dbReference type="GO" id="GO:0051087">
    <property type="term" value="F:protein-folding chaperone binding"/>
    <property type="evidence" value="ECO:0007669"/>
    <property type="project" value="TreeGrafter"/>
</dbReference>